<protein>
    <submittedName>
        <fullName evidence="2">Uncharacterized protein</fullName>
    </submittedName>
</protein>
<evidence type="ECO:0000313" key="1">
    <source>
        <dbReference type="Proteomes" id="UP000887574"/>
    </source>
</evidence>
<reference evidence="2" key="1">
    <citation type="submission" date="2022-11" db="UniProtKB">
        <authorList>
            <consortium name="WormBaseParasite"/>
        </authorList>
    </citation>
    <scope>IDENTIFICATION</scope>
</reference>
<proteinExistence type="predicted"/>
<accession>A0A915EL54</accession>
<evidence type="ECO:0000313" key="2">
    <source>
        <dbReference type="WBParaSite" id="jg7050"/>
    </source>
</evidence>
<organism evidence="1 2">
    <name type="scientific">Ditylenchus dipsaci</name>
    <dbReference type="NCBI Taxonomy" id="166011"/>
    <lineage>
        <taxon>Eukaryota</taxon>
        <taxon>Metazoa</taxon>
        <taxon>Ecdysozoa</taxon>
        <taxon>Nematoda</taxon>
        <taxon>Chromadorea</taxon>
        <taxon>Rhabditida</taxon>
        <taxon>Tylenchina</taxon>
        <taxon>Tylenchomorpha</taxon>
        <taxon>Sphaerularioidea</taxon>
        <taxon>Anguinidae</taxon>
        <taxon>Anguininae</taxon>
        <taxon>Ditylenchus</taxon>
    </lineage>
</organism>
<dbReference type="Proteomes" id="UP000887574">
    <property type="component" value="Unplaced"/>
</dbReference>
<keyword evidence="1" id="KW-1185">Reference proteome</keyword>
<name>A0A915EL54_9BILA</name>
<sequence length="138" mass="15967">MDAVALSLLSLYVILQRKKTTSKKKSYLLHLAAAWIKVRKLQRHGLLVTQKLGTKFPGLVLSPTVNSLLSPADREFILAKDFVLSTALGIRWSKHHSIWLRLPNIVSFLFWSLRIQSTMVVFPSLHVLKRWCWSLYRQ</sequence>
<dbReference type="WBParaSite" id="jg7050">
    <property type="protein sequence ID" value="jg7050"/>
    <property type="gene ID" value="jg7050"/>
</dbReference>
<dbReference type="AlphaFoldDB" id="A0A915EL54"/>